<evidence type="ECO:0000256" key="7">
    <source>
        <dbReference type="ARBA" id="ARBA00023014"/>
    </source>
</evidence>
<comment type="pathway">
    <text evidence="2 9">Protein modification; peptidyl-diphthamide biosynthesis.</text>
</comment>
<comment type="similarity">
    <text evidence="3 9">Belongs to the DPH1/DPH2 family. DPH2 subfamily.</text>
</comment>
<evidence type="ECO:0000256" key="8">
    <source>
        <dbReference type="ARBA" id="ARBA00045159"/>
    </source>
</evidence>
<feature type="region of interest" description="Disordered" evidence="10">
    <location>
        <begin position="154"/>
        <end position="202"/>
    </location>
</feature>
<comment type="function">
    <text evidence="8 9">Required for the first step of diphthamide biosynthesis, a post-translational modification of histidine which occurs in elongation factor 2. DPH1 and DPH2 transfer a 3-amino-3-carboxypropyl (ACP) group from S-adenosyl-L-methionine (SAM) to a histidine residue, the reaction is assisted by a reduction system comprising DPH3 and a NADH-dependent reductase. Facilitates the reduction of the catalytic iron-sulfur cluster found in the DPH1 subunit.</text>
</comment>
<reference evidence="11" key="3">
    <citation type="submission" date="2025-09" db="UniProtKB">
        <authorList>
            <consortium name="Ensembl"/>
        </authorList>
    </citation>
    <scope>IDENTIFICATION</scope>
</reference>
<dbReference type="Ensembl" id="ENSMGAT00000011150.2">
    <property type="protein sequence ID" value="ENSMGAP00000010299.2"/>
    <property type="gene ID" value="ENSMGAG00000009933.2"/>
</dbReference>
<dbReference type="GeneTree" id="ENSGT00940000153694"/>
<dbReference type="InterPro" id="IPR010014">
    <property type="entry name" value="DHP2"/>
</dbReference>
<feature type="compositionally biased region" description="Polar residues" evidence="10">
    <location>
        <begin position="186"/>
        <end position="197"/>
    </location>
</feature>
<reference evidence="11 12" key="1">
    <citation type="journal article" date="2010" name="PLoS Biol.">
        <title>Multi-platform next-generation sequencing of the domestic turkey (Meleagris gallopavo): genome assembly and analysis.</title>
        <authorList>
            <person name="Dalloul R.A."/>
            <person name="Long J.A."/>
            <person name="Zimin A.V."/>
            <person name="Aslam L."/>
            <person name="Beal K."/>
            <person name="Blomberg L.A."/>
            <person name="Bouffard P."/>
            <person name="Burt D.W."/>
            <person name="Crasta O."/>
            <person name="Crooijmans R.P."/>
            <person name="Cooper K."/>
            <person name="Coulombe R.A."/>
            <person name="De S."/>
            <person name="Delany M.E."/>
            <person name="Dodgson J.B."/>
            <person name="Dong J.J."/>
            <person name="Evans C."/>
            <person name="Frederickson K.M."/>
            <person name="Flicek P."/>
            <person name="Florea L."/>
            <person name="Folkerts O."/>
            <person name="Groenen M.A."/>
            <person name="Harkins T.T."/>
            <person name="Herrero J."/>
            <person name="Hoffmann S."/>
            <person name="Megens H.J."/>
            <person name="Jiang A."/>
            <person name="de Jong P."/>
            <person name="Kaiser P."/>
            <person name="Kim H."/>
            <person name="Kim K.W."/>
            <person name="Kim S."/>
            <person name="Langenberger D."/>
            <person name="Lee M.K."/>
            <person name="Lee T."/>
            <person name="Mane S."/>
            <person name="Marcais G."/>
            <person name="Marz M."/>
            <person name="McElroy A.P."/>
            <person name="Modise T."/>
            <person name="Nefedov M."/>
            <person name="Notredame C."/>
            <person name="Paton I.R."/>
            <person name="Payne W.S."/>
            <person name="Pertea G."/>
            <person name="Prickett D."/>
            <person name="Puiu D."/>
            <person name="Qioa D."/>
            <person name="Raineri E."/>
            <person name="Ruffier M."/>
            <person name="Salzberg S.L."/>
            <person name="Schatz M.C."/>
            <person name="Scheuring C."/>
            <person name="Schmidt C.J."/>
            <person name="Schroeder S."/>
            <person name="Searle S.M."/>
            <person name="Smith E.J."/>
            <person name="Smith J."/>
            <person name="Sonstegard T.S."/>
            <person name="Stadler P.F."/>
            <person name="Tafer H."/>
            <person name="Tu Z.J."/>
            <person name="Van Tassell C.P."/>
            <person name="Vilella A.J."/>
            <person name="Williams K.P."/>
            <person name="Yorke J.A."/>
            <person name="Zhang L."/>
            <person name="Zhang H.B."/>
            <person name="Zhang X."/>
            <person name="Zhang Y."/>
            <person name="Reed K.M."/>
        </authorList>
    </citation>
    <scope>NUCLEOTIDE SEQUENCE [LARGE SCALE GENOMIC DNA]</scope>
</reference>
<keyword evidence="5 9" id="KW-0479">Metal-binding</keyword>
<dbReference type="Gene3D" id="3.40.50.11860">
    <property type="entry name" value="Diphthamide synthesis DPH1/DPH2 domain 3"/>
    <property type="match status" value="1"/>
</dbReference>
<evidence type="ECO:0000256" key="1">
    <source>
        <dbReference type="ARBA" id="ARBA00001966"/>
    </source>
</evidence>
<evidence type="ECO:0000256" key="3">
    <source>
        <dbReference type="ARBA" id="ARBA00006179"/>
    </source>
</evidence>
<dbReference type="UniPathway" id="UPA00559"/>
<protein>
    <recommendedName>
        <fullName evidence="4 9">2-(3-amino-3-carboxypropyl)histidine synthase subunit 2</fullName>
    </recommendedName>
</protein>
<dbReference type="SFLD" id="SFLDS00032">
    <property type="entry name" value="Radical_SAM_3-amino-3-carboxyp"/>
    <property type="match status" value="1"/>
</dbReference>
<dbReference type="FunFam" id="3.40.50.11840:FF:000002">
    <property type="entry name" value="2-(3-amino-3-carboxypropyl)histidine synthase subunit 2"/>
    <property type="match status" value="1"/>
</dbReference>
<evidence type="ECO:0000256" key="9">
    <source>
        <dbReference type="RuleBase" id="RU364133"/>
    </source>
</evidence>
<dbReference type="InterPro" id="IPR016435">
    <property type="entry name" value="DPH1/DPH2"/>
</dbReference>
<dbReference type="AlphaFoldDB" id="G1NC63"/>
<evidence type="ECO:0000256" key="2">
    <source>
        <dbReference type="ARBA" id="ARBA00005156"/>
    </source>
</evidence>
<dbReference type="InterPro" id="IPR042265">
    <property type="entry name" value="DPH1/DPH2_3"/>
</dbReference>
<dbReference type="NCBIfam" id="TIGR00272">
    <property type="entry name" value="DPH2"/>
    <property type="match status" value="1"/>
</dbReference>
<gene>
    <name evidence="11" type="primary">DPH2</name>
</gene>
<dbReference type="InParanoid" id="G1NC63"/>
<proteinExistence type="inferred from homology"/>
<dbReference type="GO" id="GO:0090560">
    <property type="term" value="F:2-(3-amino-3-carboxypropyl)histidine synthase activity"/>
    <property type="evidence" value="ECO:0007669"/>
    <property type="project" value="InterPro"/>
</dbReference>
<keyword evidence="12" id="KW-1185">Reference proteome</keyword>
<dbReference type="GO" id="GO:0046872">
    <property type="term" value="F:metal ion binding"/>
    <property type="evidence" value="ECO:0007669"/>
    <property type="project" value="UniProtKB-KW"/>
</dbReference>
<evidence type="ECO:0000256" key="5">
    <source>
        <dbReference type="ARBA" id="ARBA00022723"/>
    </source>
</evidence>
<dbReference type="Pfam" id="PF01866">
    <property type="entry name" value="Diphthamide_syn"/>
    <property type="match status" value="1"/>
</dbReference>
<reference evidence="11" key="2">
    <citation type="submission" date="2025-08" db="UniProtKB">
        <authorList>
            <consortium name="Ensembl"/>
        </authorList>
    </citation>
    <scope>IDENTIFICATION</scope>
</reference>
<evidence type="ECO:0000256" key="6">
    <source>
        <dbReference type="ARBA" id="ARBA00023004"/>
    </source>
</evidence>
<evidence type="ECO:0000256" key="4">
    <source>
        <dbReference type="ARBA" id="ARBA00021914"/>
    </source>
</evidence>
<dbReference type="NCBIfam" id="TIGR00322">
    <property type="entry name" value="diphth2_R"/>
    <property type="match status" value="1"/>
</dbReference>
<evidence type="ECO:0000313" key="11">
    <source>
        <dbReference type="Ensembl" id="ENSMGAP00000010299.2"/>
    </source>
</evidence>
<accession>G1NC63</accession>
<evidence type="ECO:0000313" key="12">
    <source>
        <dbReference type="Proteomes" id="UP000001645"/>
    </source>
</evidence>
<feature type="region of interest" description="Disordered" evidence="10">
    <location>
        <begin position="1"/>
        <end position="51"/>
    </location>
</feature>
<dbReference type="SFLD" id="SFLDG01121">
    <property type="entry name" value="Diphthamide_biosynthesis"/>
    <property type="match status" value="1"/>
</dbReference>
<keyword evidence="7 9" id="KW-0411">Iron-sulfur</keyword>
<dbReference type="FunFam" id="3.40.50.11860:FF:000001">
    <property type="entry name" value="2-(3-amino-3-carboxypropyl)histidine synthase subunit 2"/>
    <property type="match status" value="1"/>
</dbReference>
<sequence>MSDSWLTDTRRSLQPKMGSGNMLLTAPTQGAHRNEEQCHSQGARPHPPACLQPSGPQCCQGTCLCCEFTAQLTVQEPNTVSPSCPVPRVAERSCSQLKADPRGTLQFPAAHTALGSHTGVKETFLRALAAGSAALQQTAAAQHGPSLAKALQRGRGALRRPRAPQAAAPRGCNTRSSLLGFPLKSPDTTHGSGSRTAQGAPVPRGCPCAGSVCLHPQRPAATETASPAAHRCPAALSRRPGPARSTATRAPSWRRRGAKPSGTGRDRARHLTRAAHRSGTAASRRKARDASARADWLLTLTALKELQRPEDTVTDASSYRLPFPPFVPPRRAVGCSPFGAGFPETERDGAGSLLADYAPHVGSGSRLSAIWRRPSAPTGRLCFGGRWTRGQRPRGETKMNITRWTAPPPSCGTAASVRCVQAAGRGLRAASPRLLTLFPPQVALQFPDALLADAAAVAARMEEATGAEMYVLGDTTYGSCCVDEVAAEHASAGAVVHYGPACLSPCKKLPVLHVFGRQPLDVGRCAEVFRELYPERHSRVVVLSDVVYAHAMGELEKQLCHEYPNIIFSQVVCGDLPGPTLPGEVRQFGRRFHMEAAEELQDCSMFYVGAEGLALTSFMLTWNRCPFSSFDPATGHGRRETLNVNRALMRRLYLVERARDARVVGILVGTLGVAGYLDVLQHLRQLVHRAGKRSYMLSVGKPNPAKLANFLEVDIFVLVACAQNSLLDSSDFYRPIVTPYELELACNPAREWTGNYLTDFRDLLPGACAHIELPPAVPAAEAIPDVSLITGEMRTAHLCNSLAPQPPPSTTLACRDQTRALAEISPAATFLESRSWRGLEQQLGKTTVSKAVQGRRGIAIAYEDEGREQS</sequence>
<dbReference type="SFLD" id="SFLDF00408">
    <property type="entry name" value="Diphthamide_biosynthesis_famil"/>
    <property type="match status" value="1"/>
</dbReference>
<dbReference type="GO" id="GO:0051536">
    <property type="term" value="F:iron-sulfur cluster binding"/>
    <property type="evidence" value="ECO:0007669"/>
    <property type="project" value="UniProtKB-KW"/>
</dbReference>
<evidence type="ECO:0000256" key="10">
    <source>
        <dbReference type="SAM" id="MobiDB-lite"/>
    </source>
</evidence>
<comment type="cofactor">
    <cofactor evidence="1">
        <name>[4Fe-4S] cluster</name>
        <dbReference type="ChEBI" id="CHEBI:49883"/>
    </cofactor>
</comment>
<dbReference type="Proteomes" id="UP000001645">
    <property type="component" value="Chromosome 10"/>
</dbReference>
<feature type="compositionally biased region" description="Basic residues" evidence="10">
    <location>
        <begin position="267"/>
        <end position="276"/>
    </location>
</feature>
<dbReference type="PANTHER" id="PTHR10762">
    <property type="entry name" value="DIPHTHAMIDE BIOSYNTHESIS PROTEIN"/>
    <property type="match status" value="1"/>
</dbReference>
<dbReference type="PANTHER" id="PTHR10762:SF2">
    <property type="entry name" value="2-(3-AMINO-3-CARBOXYPROPYL)HISTIDINE SYNTHASE SUBUNIT 2"/>
    <property type="match status" value="1"/>
</dbReference>
<organism evidence="11 12">
    <name type="scientific">Meleagris gallopavo</name>
    <name type="common">Wild turkey</name>
    <dbReference type="NCBI Taxonomy" id="9103"/>
    <lineage>
        <taxon>Eukaryota</taxon>
        <taxon>Metazoa</taxon>
        <taxon>Chordata</taxon>
        <taxon>Craniata</taxon>
        <taxon>Vertebrata</taxon>
        <taxon>Euteleostomi</taxon>
        <taxon>Archelosauria</taxon>
        <taxon>Archosauria</taxon>
        <taxon>Dinosauria</taxon>
        <taxon>Saurischia</taxon>
        <taxon>Theropoda</taxon>
        <taxon>Coelurosauria</taxon>
        <taxon>Aves</taxon>
        <taxon>Neognathae</taxon>
        <taxon>Galloanserae</taxon>
        <taxon>Galliformes</taxon>
        <taxon>Phasianidae</taxon>
        <taxon>Meleagridinae</taxon>
        <taxon>Meleagris</taxon>
    </lineage>
</organism>
<dbReference type="InterPro" id="IPR042263">
    <property type="entry name" value="DPH1/DPH2_1"/>
</dbReference>
<dbReference type="Bgee" id="ENSMGAG00000009933">
    <property type="expression patterns" value="Expressed in bursa of Fabricius and 17 other cell types or tissues"/>
</dbReference>
<dbReference type="Gene3D" id="3.40.50.11840">
    <property type="entry name" value="Diphthamide synthesis DPH1/DPH2 domain 1"/>
    <property type="match status" value="1"/>
</dbReference>
<dbReference type="HOGENOM" id="CLU_015210_0_0_1"/>
<dbReference type="GO" id="GO:0017183">
    <property type="term" value="P:protein histidyl modification to diphthamide"/>
    <property type="evidence" value="ECO:0007669"/>
    <property type="project" value="UniProtKB-UniPathway"/>
</dbReference>
<keyword evidence="6 9" id="KW-0408">Iron</keyword>
<feature type="region of interest" description="Disordered" evidence="10">
    <location>
        <begin position="223"/>
        <end position="290"/>
    </location>
</feature>
<name>G1NC63_MELGA</name>